<dbReference type="InterPro" id="IPR001734">
    <property type="entry name" value="Na/solute_symporter"/>
</dbReference>
<evidence type="ECO:0000256" key="4">
    <source>
        <dbReference type="ARBA" id="ARBA00022475"/>
    </source>
</evidence>
<dbReference type="PANTHER" id="PTHR48086">
    <property type="entry name" value="SODIUM/PROLINE SYMPORTER-RELATED"/>
    <property type="match status" value="1"/>
</dbReference>
<evidence type="ECO:0000256" key="7">
    <source>
        <dbReference type="ARBA" id="ARBA00022989"/>
    </source>
</evidence>
<evidence type="ECO:0000256" key="2">
    <source>
        <dbReference type="ARBA" id="ARBA00006434"/>
    </source>
</evidence>
<dbReference type="EMBL" id="JACHVA010000075">
    <property type="protein sequence ID" value="MBC2601743.1"/>
    <property type="molecule type" value="Genomic_DNA"/>
</dbReference>
<evidence type="ECO:0000256" key="3">
    <source>
        <dbReference type="ARBA" id="ARBA00022448"/>
    </source>
</evidence>
<evidence type="ECO:0000256" key="12">
    <source>
        <dbReference type="ARBA" id="ARBA00033708"/>
    </source>
</evidence>
<keyword evidence="16" id="KW-1185">Reference proteome</keyword>
<feature type="transmembrane region" description="Helical" evidence="14">
    <location>
        <begin position="168"/>
        <end position="191"/>
    </location>
</feature>
<evidence type="ECO:0000256" key="11">
    <source>
        <dbReference type="ARBA" id="ARBA00023201"/>
    </source>
</evidence>
<feature type="transmembrane region" description="Helical" evidence="14">
    <location>
        <begin position="45"/>
        <end position="65"/>
    </location>
</feature>
<feature type="transmembrane region" description="Helical" evidence="14">
    <location>
        <begin position="497"/>
        <end position="518"/>
    </location>
</feature>
<name>A0A7X1E492_9BACT</name>
<dbReference type="InterPro" id="IPR038377">
    <property type="entry name" value="Na/Glc_symporter_sf"/>
</dbReference>
<evidence type="ECO:0000256" key="8">
    <source>
        <dbReference type="ARBA" id="ARBA00023053"/>
    </source>
</evidence>
<feature type="transmembrane region" description="Helical" evidence="14">
    <location>
        <begin position="341"/>
        <end position="364"/>
    </location>
</feature>
<keyword evidence="4" id="KW-1003">Cell membrane</keyword>
<feature type="transmembrane region" description="Helical" evidence="14">
    <location>
        <begin position="292"/>
        <end position="309"/>
    </location>
</feature>
<feature type="transmembrane region" description="Helical" evidence="14">
    <location>
        <begin position="424"/>
        <end position="449"/>
    </location>
</feature>
<comment type="subcellular location">
    <subcellularLocation>
        <location evidence="1">Cell membrane</location>
        <topology evidence="1">Multi-pass membrane protein</topology>
    </subcellularLocation>
</comment>
<dbReference type="InterPro" id="IPR050277">
    <property type="entry name" value="Sodium:Solute_Symporter"/>
</dbReference>
<accession>A0A7X1E492</accession>
<keyword evidence="6" id="KW-0769">Symport</keyword>
<feature type="transmembrane region" description="Helical" evidence="14">
    <location>
        <begin position="608"/>
        <end position="627"/>
    </location>
</feature>
<protein>
    <submittedName>
        <fullName evidence="15">Sodium:solute symporter</fullName>
    </submittedName>
</protein>
<keyword evidence="10 14" id="KW-0472">Membrane</keyword>
<organism evidence="15 16">
    <name type="scientific">Puniceicoccus vermicola</name>
    <dbReference type="NCBI Taxonomy" id="388746"/>
    <lineage>
        <taxon>Bacteria</taxon>
        <taxon>Pseudomonadati</taxon>
        <taxon>Verrucomicrobiota</taxon>
        <taxon>Opitutia</taxon>
        <taxon>Puniceicoccales</taxon>
        <taxon>Puniceicoccaceae</taxon>
        <taxon>Puniceicoccus</taxon>
    </lineage>
</organism>
<keyword evidence="5 14" id="KW-0812">Transmembrane</keyword>
<keyword evidence="11" id="KW-0739">Sodium transport</keyword>
<evidence type="ECO:0000256" key="5">
    <source>
        <dbReference type="ARBA" id="ARBA00022692"/>
    </source>
</evidence>
<evidence type="ECO:0000256" key="13">
    <source>
        <dbReference type="RuleBase" id="RU362091"/>
    </source>
</evidence>
<sequence length="658" mass="73259">MNFSLIDWSIIIAFGVFLFAVAVYAKSLTLSVSDFLAANRCAGRYLLTLADGMAALGAIAVVANFEKFYKAGFGGAWWGMMMAPIAMIIALSGWVVYRYRKSQAMTMAQLFEMRYSRNFRVYAGILAWVSGILNYGVFPGITALFLIHFCGLPDSFEFLGFIWQTKPVIMGITLSIAVCFTLFGGLIAVMVTDFFQSILLNISFLVIFFILITFVSWDSIGTVLQAAPTGKSMLNPFDQHELTDFTVWFFLIFAFKLVYNCLGWQGNQGYNAAAKSPHEAKMARVLAEWRNGITYMLMLFAPICAYVLLNGGGTPELVDSVNSAIGAIQDPQAQEQMRVPILLSAILPVGVLGMFGAAIIAAAISTDDTQIHSWGSIFIQDVILPFRKKQLSTKAHMRLLRLSVCGVATFAFFWSLYFPLKDYLLMYFLLTGTIYLGGSGAVIIGGLYWKRGTTQGAWAAMTAGWLVAAAGITLQQIWGDVPALTNIRPEFPLNGAWLAMISYLSSIAAYITVSLLTCKEPFPINKMLHGDNSKDDDGKNREIVRDTRNWLHRIFNFNQEYTRGDRVIYYLNVGWTMGWFITFIIGTTWGLIVGIADRSWLSFWKVNIYLYATVASITVVWFIIGGIRDILIMVRKLKSTARNPEDDGTVHKQLGPSD</sequence>
<comment type="caution">
    <text evidence="15">The sequence shown here is derived from an EMBL/GenBank/DDBJ whole genome shotgun (WGS) entry which is preliminary data.</text>
</comment>
<feature type="transmembrane region" description="Helical" evidence="14">
    <location>
        <begin position="77"/>
        <end position="99"/>
    </location>
</feature>
<evidence type="ECO:0000256" key="1">
    <source>
        <dbReference type="ARBA" id="ARBA00004651"/>
    </source>
</evidence>
<gene>
    <name evidence="15" type="ORF">H5P30_08130</name>
</gene>
<dbReference type="GO" id="GO:0015293">
    <property type="term" value="F:symporter activity"/>
    <property type="evidence" value="ECO:0007669"/>
    <property type="project" value="UniProtKB-KW"/>
</dbReference>
<reference evidence="15 16" key="1">
    <citation type="submission" date="2020-07" db="EMBL/GenBank/DDBJ databases">
        <authorList>
            <person name="Feng X."/>
        </authorList>
    </citation>
    <scope>NUCLEOTIDE SEQUENCE [LARGE SCALE GENOMIC DNA]</scope>
    <source>
        <strain evidence="15 16">JCM14086</strain>
    </source>
</reference>
<evidence type="ECO:0000256" key="6">
    <source>
        <dbReference type="ARBA" id="ARBA00022847"/>
    </source>
</evidence>
<dbReference type="GO" id="GO:0006814">
    <property type="term" value="P:sodium ion transport"/>
    <property type="evidence" value="ECO:0007669"/>
    <property type="project" value="UniProtKB-KW"/>
</dbReference>
<dbReference type="AlphaFoldDB" id="A0A7X1E492"/>
<evidence type="ECO:0000256" key="10">
    <source>
        <dbReference type="ARBA" id="ARBA00023136"/>
    </source>
</evidence>
<dbReference type="PROSITE" id="PS50283">
    <property type="entry name" value="NA_SOLUT_SYMP_3"/>
    <property type="match status" value="1"/>
</dbReference>
<feature type="transmembrane region" description="Helical" evidence="14">
    <location>
        <begin position="119"/>
        <end position="148"/>
    </location>
</feature>
<comment type="catalytic activity">
    <reaction evidence="12">
        <text>L-proline(in) + Na(+)(in) = L-proline(out) + Na(+)(out)</text>
        <dbReference type="Rhea" id="RHEA:28967"/>
        <dbReference type="ChEBI" id="CHEBI:29101"/>
        <dbReference type="ChEBI" id="CHEBI:60039"/>
    </reaction>
</comment>
<dbReference type="Proteomes" id="UP000525652">
    <property type="component" value="Unassembled WGS sequence"/>
</dbReference>
<feature type="transmembrane region" description="Helical" evidence="14">
    <location>
        <begin position="245"/>
        <end position="262"/>
    </location>
</feature>
<keyword evidence="9" id="KW-0406">Ion transport</keyword>
<feature type="transmembrane region" description="Helical" evidence="14">
    <location>
        <begin position="198"/>
        <end position="217"/>
    </location>
</feature>
<keyword evidence="7 14" id="KW-1133">Transmembrane helix</keyword>
<feature type="transmembrane region" description="Helical" evidence="14">
    <location>
        <begin position="456"/>
        <end position="477"/>
    </location>
</feature>
<dbReference type="GO" id="GO:0005886">
    <property type="term" value="C:plasma membrane"/>
    <property type="evidence" value="ECO:0007669"/>
    <property type="project" value="UniProtKB-SubCell"/>
</dbReference>
<comment type="similarity">
    <text evidence="2 13">Belongs to the sodium:solute symporter (SSF) (TC 2.A.21) family.</text>
</comment>
<keyword evidence="3" id="KW-0813">Transport</keyword>
<evidence type="ECO:0000256" key="14">
    <source>
        <dbReference type="SAM" id="Phobius"/>
    </source>
</evidence>
<proteinExistence type="inferred from homology"/>
<feature type="transmembrane region" description="Helical" evidence="14">
    <location>
        <begin position="399"/>
        <end position="418"/>
    </location>
</feature>
<evidence type="ECO:0000313" key="15">
    <source>
        <dbReference type="EMBL" id="MBC2601743.1"/>
    </source>
</evidence>
<dbReference type="Gene3D" id="1.20.1730.10">
    <property type="entry name" value="Sodium/glucose cotransporter"/>
    <property type="match status" value="1"/>
</dbReference>
<dbReference type="PANTHER" id="PTHR48086:SF3">
    <property type="entry name" value="SODIUM_PROLINE SYMPORTER"/>
    <property type="match status" value="1"/>
</dbReference>
<keyword evidence="8" id="KW-0915">Sodium</keyword>
<dbReference type="RefSeq" id="WP_185692451.1">
    <property type="nucleotide sequence ID" value="NZ_JACHVA010000075.1"/>
</dbReference>
<feature type="transmembrane region" description="Helical" evidence="14">
    <location>
        <begin position="567"/>
        <end position="596"/>
    </location>
</feature>
<feature type="transmembrane region" description="Helical" evidence="14">
    <location>
        <begin position="6"/>
        <end position="25"/>
    </location>
</feature>
<evidence type="ECO:0000313" key="16">
    <source>
        <dbReference type="Proteomes" id="UP000525652"/>
    </source>
</evidence>
<dbReference type="Pfam" id="PF00474">
    <property type="entry name" value="SSF"/>
    <property type="match status" value="1"/>
</dbReference>
<evidence type="ECO:0000256" key="9">
    <source>
        <dbReference type="ARBA" id="ARBA00023065"/>
    </source>
</evidence>